<organism evidence="3 4">
    <name type="scientific">Aliiroseovarius zhejiangensis</name>
    <dbReference type="NCBI Taxonomy" id="1632025"/>
    <lineage>
        <taxon>Bacteria</taxon>
        <taxon>Pseudomonadati</taxon>
        <taxon>Pseudomonadota</taxon>
        <taxon>Alphaproteobacteria</taxon>
        <taxon>Rhodobacterales</taxon>
        <taxon>Paracoccaceae</taxon>
        <taxon>Aliiroseovarius</taxon>
    </lineage>
</organism>
<keyword evidence="4" id="KW-1185">Reference proteome</keyword>
<accession>A0ABQ3J814</accession>
<keyword evidence="1" id="KW-0808">Transferase</keyword>
<gene>
    <name evidence="3" type="ORF">GCM10016455_30240</name>
</gene>
<name>A0ABQ3J814_9RHOB</name>
<dbReference type="EMBL" id="BNCH01000009">
    <property type="protein sequence ID" value="GHF07160.1"/>
    <property type="molecule type" value="Genomic_DNA"/>
</dbReference>
<protein>
    <recommendedName>
        <fullName evidence="2">Histidine kinase/HSP90-like ATPase domain-containing protein</fullName>
    </recommendedName>
</protein>
<dbReference type="CDD" id="cd16936">
    <property type="entry name" value="HATPase_RsbW-like"/>
    <property type="match status" value="1"/>
</dbReference>
<keyword evidence="1" id="KW-0418">Kinase</keyword>
<evidence type="ECO:0000313" key="4">
    <source>
        <dbReference type="Proteomes" id="UP000609802"/>
    </source>
</evidence>
<dbReference type="InterPro" id="IPR003594">
    <property type="entry name" value="HATPase_dom"/>
</dbReference>
<sequence length="142" mass="15986">MSLVFPARPMAVRRALRASMTGFSRLSLTSDESGVIEIVLAEVLNNVVEHAYAHHKDGVVELRVKRRKDSLEFTVLDDGVPLPNGALPKRSEHCLNVPVEDLPEGGFGWSLIQELTRDLRYHRSNVRNKLEFTIKLADTQII</sequence>
<keyword evidence="1" id="KW-0723">Serine/threonine-protein kinase</keyword>
<dbReference type="PANTHER" id="PTHR35526">
    <property type="entry name" value="ANTI-SIGMA-F FACTOR RSBW-RELATED"/>
    <property type="match status" value="1"/>
</dbReference>
<dbReference type="InterPro" id="IPR050267">
    <property type="entry name" value="Anti-sigma-factor_SerPK"/>
</dbReference>
<evidence type="ECO:0000313" key="3">
    <source>
        <dbReference type="EMBL" id="GHF07160.1"/>
    </source>
</evidence>
<reference evidence="4" key="1">
    <citation type="journal article" date="2019" name="Int. J. Syst. Evol. Microbiol.">
        <title>The Global Catalogue of Microorganisms (GCM) 10K type strain sequencing project: providing services to taxonomists for standard genome sequencing and annotation.</title>
        <authorList>
            <consortium name="The Broad Institute Genomics Platform"/>
            <consortium name="The Broad Institute Genome Sequencing Center for Infectious Disease"/>
            <person name="Wu L."/>
            <person name="Ma J."/>
        </authorList>
    </citation>
    <scope>NUCLEOTIDE SEQUENCE [LARGE SCALE GENOMIC DNA]</scope>
    <source>
        <strain evidence="4">KCTC 42443</strain>
    </source>
</reference>
<dbReference type="SUPFAM" id="SSF55874">
    <property type="entry name" value="ATPase domain of HSP90 chaperone/DNA topoisomerase II/histidine kinase"/>
    <property type="match status" value="1"/>
</dbReference>
<dbReference type="Pfam" id="PF13581">
    <property type="entry name" value="HATPase_c_2"/>
    <property type="match status" value="1"/>
</dbReference>
<dbReference type="InterPro" id="IPR036890">
    <property type="entry name" value="HATPase_C_sf"/>
</dbReference>
<evidence type="ECO:0000256" key="1">
    <source>
        <dbReference type="ARBA" id="ARBA00022527"/>
    </source>
</evidence>
<evidence type="ECO:0000259" key="2">
    <source>
        <dbReference type="Pfam" id="PF13581"/>
    </source>
</evidence>
<dbReference type="Proteomes" id="UP000609802">
    <property type="component" value="Unassembled WGS sequence"/>
</dbReference>
<feature type="domain" description="Histidine kinase/HSP90-like ATPase" evidence="2">
    <location>
        <begin position="5"/>
        <end position="133"/>
    </location>
</feature>
<dbReference type="PANTHER" id="PTHR35526:SF3">
    <property type="entry name" value="ANTI-SIGMA-F FACTOR RSBW"/>
    <property type="match status" value="1"/>
</dbReference>
<comment type="caution">
    <text evidence="3">The sequence shown here is derived from an EMBL/GenBank/DDBJ whole genome shotgun (WGS) entry which is preliminary data.</text>
</comment>
<proteinExistence type="predicted"/>
<dbReference type="RefSeq" id="WP_191287385.1">
    <property type="nucleotide sequence ID" value="NZ_BNCH01000009.1"/>
</dbReference>
<dbReference type="Gene3D" id="3.30.565.10">
    <property type="entry name" value="Histidine kinase-like ATPase, C-terminal domain"/>
    <property type="match status" value="1"/>
</dbReference>